<protein>
    <recommendedName>
        <fullName evidence="2">MEMO1 family protein BAE27_12360</fullName>
    </recommendedName>
</protein>
<dbReference type="Proteomes" id="UP000175616">
    <property type="component" value="Unassembled WGS sequence"/>
</dbReference>
<evidence type="ECO:0000313" key="3">
    <source>
        <dbReference type="EMBL" id="OFC29970.1"/>
    </source>
</evidence>
<evidence type="ECO:0000256" key="1">
    <source>
        <dbReference type="ARBA" id="ARBA00006315"/>
    </source>
</evidence>
<dbReference type="NCBIfam" id="TIGR04336">
    <property type="entry name" value="AmmeMemoSam_B"/>
    <property type="match status" value="1"/>
</dbReference>
<comment type="similarity">
    <text evidence="1 2">Belongs to the MEMO1 family.</text>
</comment>
<dbReference type="GeneID" id="92931062"/>
<dbReference type="EMBL" id="LZYE01000348">
    <property type="protein sequence ID" value="OFC29970.1"/>
    <property type="molecule type" value="Genomic_DNA"/>
</dbReference>
<name>A0A1E7YK86_9PROT</name>
<reference evidence="3 4" key="1">
    <citation type="submission" date="2016-06" db="EMBL/GenBank/DDBJ databases">
        <title>Gene turnover analysis identifies the evolutionary adaptation of the extremophile Acidithiobacillus caldus.</title>
        <authorList>
            <person name="Zhang X."/>
        </authorList>
    </citation>
    <scope>NUCLEOTIDE SEQUENCE [LARGE SCALE GENOMIC DNA]</scope>
    <source>
        <strain evidence="3 4">DX</strain>
    </source>
</reference>
<dbReference type="AlphaFoldDB" id="A0A1E7YK86"/>
<evidence type="ECO:0000313" key="4">
    <source>
        <dbReference type="Proteomes" id="UP000175616"/>
    </source>
</evidence>
<dbReference type="PANTHER" id="PTHR11060">
    <property type="entry name" value="PROTEIN MEMO1"/>
    <property type="match status" value="1"/>
</dbReference>
<proteinExistence type="inferred from homology"/>
<dbReference type="PANTHER" id="PTHR11060:SF0">
    <property type="entry name" value="PROTEIN MEMO1"/>
    <property type="match status" value="1"/>
</dbReference>
<sequence length="266" mass="29121">MSHIRPPAVAGRFYPARVTELQHQLDAFIPSSVASKQLHPKVLIAPHAGYVYSGPVAGKAYAQLQGLRGQISRVVLLGPAHYVRLRGLAIPEADAFATPLGTVPVNRDALNAISDLPQVIQSDVPHNPEHSLEVHLPFLQRMLGDFSVVPLLVGDATYTEVAEVLERLWGGPETLIVISTDLSHYLDYATAQRLDARTAEIIEALQPEAIHYEQACGRIPLGGLLELARKRHMRIERVDLRNSGDTTGPRDQVVGYGAWVLYEDAA</sequence>
<dbReference type="OMA" id="EQEAQYG"/>
<evidence type="ECO:0000256" key="2">
    <source>
        <dbReference type="HAMAP-Rule" id="MF_00055"/>
    </source>
</evidence>
<dbReference type="HAMAP" id="MF_00055">
    <property type="entry name" value="MEMO1"/>
    <property type="match status" value="1"/>
</dbReference>
<dbReference type="Gene3D" id="3.40.830.10">
    <property type="entry name" value="LigB-like"/>
    <property type="match status" value="1"/>
</dbReference>
<dbReference type="PATRIC" id="fig|33059.14.peg.236"/>
<gene>
    <name evidence="3" type="ORF">BAE27_12360</name>
</gene>
<dbReference type="InterPro" id="IPR002737">
    <property type="entry name" value="MEMO1_fam"/>
</dbReference>
<organism evidence="3 4">
    <name type="scientific">Acidithiobacillus caldus</name>
    <dbReference type="NCBI Taxonomy" id="33059"/>
    <lineage>
        <taxon>Bacteria</taxon>
        <taxon>Pseudomonadati</taxon>
        <taxon>Pseudomonadota</taxon>
        <taxon>Acidithiobacillia</taxon>
        <taxon>Acidithiobacillales</taxon>
        <taxon>Acidithiobacillaceae</taxon>
        <taxon>Acidithiobacillus</taxon>
    </lineage>
</organism>
<dbReference type="RefSeq" id="WP_014002596.1">
    <property type="nucleotide sequence ID" value="NZ_CP043926.1"/>
</dbReference>
<accession>A0A1E7YK86</accession>
<comment type="caution">
    <text evidence="3">The sequence shown here is derived from an EMBL/GenBank/DDBJ whole genome shotgun (WGS) entry which is preliminary data.</text>
</comment>
<dbReference type="CDD" id="cd07361">
    <property type="entry name" value="MEMO_like"/>
    <property type="match status" value="1"/>
</dbReference>
<dbReference type="Pfam" id="PF01875">
    <property type="entry name" value="Memo"/>
    <property type="match status" value="1"/>
</dbReference>